<reference evidence="3 4" key="1">
    <citation type="submission" date="2019-02" db="EMBL/GenBank/DDBJ databases">
        <title>Deep-cultivation of Planctomycetes and their phenomic and genomic characterization uncovers novel biology.</title>
        <authorList>
            <person name="Wiegand S."/>
            <person name="Jogler M."/>
            <person name="Boedeker C."/>
            <person name="Pinto D."/>
            <person name="Vollmers J."/>
            <person name="Rivas-Marin E."/>
            <person name="Kohn T."/>
            <person name="Peeters S.H."/>
            <person name="Heuer A."/>
            <person name="Rast P."/>
            <person name="Oberbeckmann S."/>
            <person name="Bunk B."/>
            <person name="Jeske O."/>
            <person name="Meyerdierks A."/>
            <person name="Storesund J.E."/>
            <person name="Kallscheuer N."/>
            <person name="Luecker S."/>
            <person name="Lage O.M."/>
            <person name="Pohl T."/>
            <person name="Merkel B.J."/>
            <person name="Hornburger P."/>
            <person name="Mueller R.-W."/>
            <person name="Bruemmer F."/>
            <person name="Labrenz M."/>
            <person name="Spormann A.M."/>
            <person name="Op den Camp H."/>
            <person name="Overmann J."/>
            <person name="Amann R."/>
            <person name="Jetten M.S.M."/>
            <person name="Mascher T."/>
            <person name="Medema M.H."/>
            <person name="Devos D.P."/>
            <person name="Kaster A.-K."/>
            <person name="Ovreas L."/>
            <person name="Rohde M."/>
            <person name="Galperin M.Y."/>
            <person name="Jogler C."/>
        </authorList>
    </citation>
    <scope>NUCLEOTIDE SEQUENCE [LARGE SCALE GENOMIC DNA]</scope>
    <source>
        <strain evidence="3 4">K23_9</strain>
    </source>
</reference>
<dbReference type="PROSITE" id="PS51462">
    <property type="entry name" value="NUDIX"/>
    <property type="match status" value="1"/>
</dbReference>
<feature type="compositionally biased region" description="Low complexity" evidence="1">
    <location>
        <begin position="1"/>
        <end position="10"/>
    </location>
</feature>
<protein>
    <recommendedName>
        <fullName evidence="2">Nudix hydrolase domain-containing protein</fullName>
    </recommendedName>
</protein>
<dbReference type="SUPFAM" id="SSF55811">
    <property type="entry name" value="Nudix"/>
    <property type="match status" value="1"/>
</dbReference>
<sequence length="166" mass="18139">MNLGNSSSDDSSLKRDQSHVDSPSLGQSRPSTRRKRGVVGVIIREQRLCIIRRSLTVTAPGCLCLPGGGIEKGETEAEALVREMQEELAIDVTPVRRCWRSVTSWGTNLAWWLADLDPSVQPVANPAEVAEIHWMTRDQIRSADGMLASLPAFMNALDGGDVDLTL</sequence>
<dbReference type="OrthoDB" id="283531at2"/>
<dbReference type="PANTHER" id="PTHR43222">
    <property type="entry name" value="NUDIX HYDROLASE 23"/>
    <property type="match status" value="1"/>
</dbReference>
<keyword evidence="4" id="KW-1185">Reference proteome</keyword>
<dbReference type="InterPro" id="IPR000086">
    <property type="entry name" value="NUDIX_hydrolase_dom"/>
</dbReference>
<feature type="region of interest" description="Disordered" evidence="1">
    <location>
        <begin position="1"/>
        <end position="33"/>
    </location>
</feature>
<dbReference type="Proteomes" id="UP000319817">
    <property type="component" value="Chromosome"/>
</dbReference>
<evidence type="ECO:0000256" key="1">
    <source>
        <dbReference type="SAM" id="MobiDB-lite"/>
    </source>
</evidence>
<proteinExistence type="predicted"/>
<name>A0A517NTJ9_9BACT</name>
<organism evidence="3 4">
    <name type="scientific">Stieleria marina</name>
    <dbReference type="NCBI Taxonomy" id="1930275"/>
    <lineage>
        <taxon>Bacteria</taxon>
        <taxon>Pseudomonadati</taxon>
        <taxon>Planctomycetota</taxon>
        <taxon>Planctomycetia</taxon>
        <taxon>Pirellulales</taxon>
        <taxon>Pirellulaceae</taxon>
        <taxon>Stieleria</taxon>
    </lineage>
</organism>
<dbReference type="Pfam" id="PF00293">
    <property type="entry name" value="NUDIX"/>
    <property type="match status" value="1"/>
</dbReference>
<dbReference type="EMBL" id="CP036526">
    <property type="protein sequence ID" value="QDT10451.1"/>
    <property type="molecule type" value="Genomic_DNA"/>
</dbReference>
<feature type="domain" description="Nudix hydrolase" evidence="2">
    <location>
        <begin position="33"/>
        <end position="158"/>
    </location>
</feature>
<evidence type="ECO:0000313" key="4">
    <source>
        <dbReference type="Proteomes" id="UP000319817"/>
    </source>
</evidence>
<dbReference type="Gene3D" id="3.90.79.10">
    <property type="entry name" value="Nucleoside Triphosphate Pyrophosphohydrolase"/>
    <property type="match status" value="1"/>
</dbReference>
<feature type="compositionally biased region" description="Polar residues" evidence="1">
    <location>
        <begin position="20"/>
        <end position="30"/>
    </location>
</feature>
<dbReference type="RefSeq" id="WP_145418029.1">
    <property type="nucleotide sequence ID" value="NZ_CP036526.1"/>
</dbReference>
<accession>A0A517NTJ9</accession>
<dbReference type="CDD" id="cd02883">
    <property type="entry name" value="NUDIX_Hydrolase"/>
    <property type="match status" value="1"/>
</dbReference>
<dbReference type="PANTHER" id="PTHR43222:SF9">
    <property type="entry name" value="8-OXO-(D)GTP PHOSPHATASE"/>
    <property type="match status" value="1"/>
</dbReference>
<evidence type="ECO:0000313" key="3">
    <source>
        <dbReference type="EMBL" id="QDT10451.1"/>
    </source>
</evidence>
<dbReference type="AlphaFoldDB" id="A0A517NTJ9"/>
<dbReference type="InterPro" id="IPR015797">
    <property type="entry name" value="NUDIX_hydrolase-like_dom_sf"/>
</dbReference>
<gene>
    <name evidence="3" type="ORF">K239x_24070</name>
</gene>
<evidence type="ECO:0000259" key="2">
    <source>
        <dbReference type="PROSITE" id="PS51462"/>
    </source>
</evidence>